<dbReference type="InterPro" id="IPR052178">
    <property type="entry name" value="Sec_Metab_Biosynth_SDR"/>
</dbReference>
<dbReference type="SMART" id="SM00822">
    <property type="entry name" value="PKS_KR"/>
    <property type="match status" value="1"/>
</dbReference>
<evidence type="ECO:0000313" key="6">
    <source>
        <dbReference type="Proteomes" id="UP000034034"/>
    </source>
</evidence>
<dbReference type="PROSITE" id="PS00061">
    <property type="entry name" value="ADH_SHORT"/>
    <property type="match status" value="1"/>
</dbReference>
<evidence type="ECO:0000256" key="2">
    <source>
        <dbReference type="ARBA" id="ARBA00022857"/>
    </source>
</evidence>
<dbReference type="PATRIC" id="fig|408015.6.peg.2668"/>
<gene>
    <name evidence="5" type="ORF">SXIM_26280</name>
</gene>
<name>A0A0F7FUI4_9ACTN</name>
<dbReference type="HOGENOM" id="CLU_010194_1_2_11"/>
<keyword evidence="6" id="KW-1185">Reference proteome</keyword>
<dbReference type="InterPro" id="IPR002347">
    <property type="entry name" value="SDR_fam"/>
</dbReference>
<evidence type="ECO:0000256" key="3">
    <source>
        <dbReference type="ARBA" id="ARBA00023002"/>
    </source>
</evidence>
<dbReference type="PANTHER" id="PTHR43618:SF8">
    <property type="entry name" value="7ALPHA-HYDROXYSTEROID DEHYDROGENASE"/>
    <property type="match status" value="1"/>
</dbReference>
<protein>
    <submittedName>
        <fullName evidence="5">3-oxoacyl-ACP reductase</fullName>
    </submittedName>
</protein>
<dbReference type="PRINTS" id="PR00080">
    <property type="entry name" value="SDRFAMILY"/>
</dbReference>
<dbReference type="KEGG" id="sxi:SXIM_26280"/>
<sequence length="243" mass="24883">MVVSGGGTGIGLATAEAFARGGDTPVLIGRRADVLERAAERIDGAVPVPADLTDPEQVARASAVIGERFGTVDVLIHNAGGLAPAPPGDGSDPLVAAAHEWTESFRINTLTAVLLTEALRDRLASPGGRVLFLSSIAALRGSGAGGYGGSKAALHPYAFDLARRFGPRGITVNVVAPGLIDDTEFFGGGLSEERRRARVAETLNGRAGEPGDVAQTLLWLASHAAGHITAQVIQVNGGAERGR</sequence>
<feature type="domain" description="Ketoreductase" evidence="4">
    <location>
        <begin position="2"/>
        <end position="183"/>
    </location>
</feature>
<evidence type="ECO:0000259" key="4">
    <source>
        <dbReference type="SMART" id="SM00822"/>
    </source>
</evidence>
<dbReference type="AlphaFoldDB" id="A0A0F7FUI4"/>
<dbReference type="STRING" id="408015.SXIM_26280"/>
<dbReference type="Proteomes" id="UP000034034">
    <property type="component" value="Chromosome"/>
</dbReference>
<dbReference type="PANTHER" id="PTHR43618">
    <property type="entry name" value="7-ALPHA-HYDROXYSTEROID DEHYDROGENASE"/>
    <property type="match status" value="1"/>
</dbReference>
<dbReference type="CDD" id="cd05233">
    <property type="entry name" value="SDR_c"/>
    <property type="match status" value="1"/>
</dbReference>
<keyword evidence="2" id="KW-0521">NADP</keyword>
<keyword evidence="3" id="KW-0560">Oxidoreductase</keyword>
<proteinExistence type="inferred from homology"/>
<dbReference type="SUPFAM" id="SSF51735">
    <property type="entry name" value="NAD(P)-binding Rossmann-fold domains"/>
    <property type="match status" value="1"/>
</dbReference>
<dbReference type="InterPro" id="IPR057326">
    <property type="entry name" value="KR_dom"/>
</dbReference>
<organism evidence="5 6">
    <name type="scientific">Streptomyces xiamenensis</name>
    <dbReference type="NCBI Taxonomy" id="408015"/>
    <lineage>
        <taxon>Bacteria</taxon>
        <taxon>Bacillati</taxon>
        <taxon>Actinomycetota</taxon>
        <taxon>Actinomycetes</taxon>
        <taxon>Kitasatosporales</taxon>
        <taxon>Streptomycetaceae</taxon>
        <taxon>Streptomyces</taxon>
    </lineage>
</organism>
<evidence type="ECO:0000256" key="1">
    <source>
        <dbReference type="ARBA" id="ARBA00006484"/>
    </source>
</evidence>
<dbReference type="GO" id="GO:0016491">
    <property type="term" value="F:oxidoreductase activity"/>
    <property type="evidence" value="ECO:0007669"/>
    <property type="project" value="UniProtKB-KW"/>
</dbReference>
<dbReference type="Pfam" id="PF13561">
    <property type="entry name" value="adh_short_C2"/>
    <property type="match status" value="1"/>
</dbReference>
<dbReference type="Gene3D" id="3.40.50.720">
    <property type="entry name" value="NAD(P)-binding Rossmann-like Domain"/>
    <property type="match status" value="1"/>
</dbReference>
<dbReference type="EMBL" id="CP009922">
    <property type="protein sequence ID" value="AKG44012.1"/>
    <property type="molecule type" value="Genomic_DNA"/>
</dbReference>
<dbReference type="PRINTS" id="PR00081">
    <property type="entry name" value="GDHRDH"/>
</dbReference>
<dbReference type="InterPro" id="IPR020904">
    <property type="entry name" value="Sc_DH/Rdtase_CS"/>
</dbReference>
<reference evidence="5" key="1">
    <citation type="submission" date="2019-08" db="EMBL/GenBank/DDBJ databases">
        <title>Complete genome sequence of a mangrove-derived Streptomyces xiamenensis.</title>
        <authorList>
            <person name="Xu J."/>
        </authorList>
    </citation>
    <scope>NUCLEOTIDE SEQUENCE</scope>
    <source>
        <strain evidence="5">318</strain>
    </source>
</reference>
<evidence type="ECO:0000313" key="5">
    <source>
        <dbReference type="EMBL" id="AKG44012.1"/>
    </source>
</evidence>
<comment type="similarity">
    <text evidence="1">Belongs to the short-chain dehydrogenases/reductases (SDR) family.</text>
</comment>
<accession>A0A0F7FUI4</accession>
<dbReference type="InterPro" id="IPR036291">
    <property type="entry name" value="NAD(P)-bd_dom_sf"/>
</dbReference>